<comment type="caution">
    <text evidence="1">The sequence shown here is derived from an EMBL/GenBank/DDBJ whole genome shotgun (WGS) entry which is preliminary data.</text>
</comment>
<sequence length="59" mass="7189">MVISEIFKKHSDQQVWYFLEPNQYVFMCKWTDRYLGRLRQVVGDRLLLVFGSRAIVFNF</sequence>
<evidence type="ECO:0000313" key="2">
    <source>
        <dbReference type="Proteomes" id="UP000031532"/>
    </source>
</evidence>
<name>A0A9X5I4X9_9CYAN</name>
<keyword evidence="2" id="KW-1185">Reference proteome</keyword>
<organism evidence="1 2">
    <name type="scientific">Scytonema millei VB511283</name>
    <dbReference type="NCBI Taxonomy" id="1245923"/>
    <lineage>
        <taxon>Bacteria</taxon>
        <taxon>Bacillati</taxon>
        <taxon>Cyanobacteriota</taxon>
        <taxon>Cyanophyceae</taxon>
        <taxon>Nostocales</taxon>
        <taxon>Scytonemataceae</taxon>
        <taxon>Scytonema</taxon>
    </lineage>
</organism>
<protein>
    <recommendedName>
        <fullName evidence="3">Transposase</fullName>
    </recommendedName>
</protein>
<evidence type="ECO:0000313" key="1">
    <source>
        <dbReference type="EMBL" id="NHC35386.1"/>
    </source>
</evidence>
<reference evidence="1 2" key="1">
    <citation type="journal article" date="2015" name="Genome Announc.">
        <title>Draft Genome Sequence of the Terrestrial Cyanobacterium Scytonema millei VB511283, Isolated from Eastern India.</title>
        <authorList>
            <person name="Sen D."/>
            <person name="Chandrababunaidu M.M."/>
            <person name="Singh D."/>
            <person name="Sanghi N."/>
            <person name="Ghorai A."/>
            <person name="Mishra G.P."/>
            <person name="Madduluri M."/>
            <person name="Adhikary S.P."/>
            <person name="Tripathy S."/>
        </authorList>
    </citation>
    <scope>NUCLEOTIDE SEQUENCE [LARGE SCALE GENOMIC DNA]</scope>
    <source>
        <strain evidence="1 2">VB511283</strain>
    </source>
</reference>
<proteinExistence type="predicted"/>
<evidence type="ECO:0008006" key="3">
    <source>
        <dbReference type="Google" id="ProtNLM"/>
    </source>
</evidence>
<dbReference type="RefSeq" id="WP_132866980.1">
    <property type="nucleotide sequence ID" value="NZ_JTJC03000003.1"/>
</dbReference>
<dbReference type="OrthoDB" id="9787476at2"/>
<gene>
    <name evidence="1" type="ORF">QH73_0012085</name>
</gene>
<dbReference type="AlphaFoldDB" id="A0A9X5I4X9"/>
<dbReference type="EMBL" id="JTJC03000003">
    <property type="protein sequence ID" value="NHC35386.1"/>
    <property type="molecule type" value="Genomic_DNA"/>
</dbReference>
<dbReference type="Proteomes" id="UP000031532">
    <property type="component" value="Unassembled WGS sequence"/>
</dbReference>
<accession>A0A9X5I4X9</accession>